<dbReference type="GO" id="GO:0008320">
    <property type="term" value="F:protein transmembrane transporter activity"/>
    <property type="evidence" value="ECO:0007669"/>
    <property type="project" value="TreeGrafter"/>
</dbReference>
<dbReference type="EMBL" id="CAJVPI010000032">
    <property type="protein sequence ID" value="CAG8461852.1"/>
    <property type="molecule type" value="Genomic_DNA"/>
</dbReference>
<dbReference type="PANTHER" id="PTHR15371:SF0">
    <property type="entry name" value="SD19278P"/>
    <property type="match status" value="1"/>
</dbReference>
<gene>
    <name evidence="5" type="ORF">PBRASI_LOCUS628</name>
</gene>
<dbReference type="OrthoDB" id="159299at2759"/>
<reference evidence="5" key="1">
    <citation type="submission" date="2021-06" db="EMBL/GenBank/DDBJ databases">
        <authorList>
            <person name="Kallberg Y."/>
            <person name="Tangrot J."/>
            <person name="Rosling A."/>
        </authorList>
    </citation>
    <scope>NUCLEOTIDE SEQUENCE</scope>
    <source>
        <strain evidence="5">BR232B</strain>
    </source>
</reference>
<keyword evidence="4" id="KW-0472">Membrane</keyword>
<comment type="subcellular location">
    <subcellularLocation>
        <location evidence="1">Membrane</location>
        <topology evidence="1">Multi-pass membrane protein</topology>
    </subcellularLocation>
</comment>
<proteinExistence type="predicted"/>
<sequence length="197" mass="20428">MSSFPPADQTSNTSFYSQSDTVNVSDILGNVDFGSAQIRELAGLGTGKLGEIEFVQVDDVPMTAGPIASRGVLDDLCYGTGTTYLAGLSFGGLWGLVEGTRGPNSNFKLRINTVLNSVTRRGPSIGNSCGILAMGYNGINGVITTIRGRHDAVNNIAAGALVGAIFKSTAGIRAMSVASVVCASAAAAWTYTFRHLQ</sequence>
<evidence type="ECO:0000256" key="3">
    <source>
        <dbReference type="ARBA" id="ARBA00022989"/>
    </source>
</evidence>
<dbReference type="Pfam" id="PF02466">
    <property type="entry name" value="Tim17"/>
    <property type="match status" value="1"/>
</dbReference>
<evidence type="ECO:0000256" key="1">
    <source>
        <dbReference type="ARBA" id="ARBA00004141"/>
    </source>
</evidence>
<evidence type="ECO:0000256" key="4">
    <source>
        <dbReference type="ARBA" id="ARBA00023136"/>
    </source>
</evidence>
<dbReference type="GO" id="GO:0005744">
    <property type="term" value="C:TIM23 mitochondrial import inner membrane translocase complex"/>
    <property type="evidence" value="ECO:0007669"/>
    <property type="project" value="TreeGrafter"/>
</dbReference>
<name>A0A9N8VTI2_9GLOM</name>
<accession>A0A9N8VTI2</accession>
<keyword evidence="3" id="KW-1133">Transmembrane helix</keyword>
<dbReference type="InterPro" id="IPR045238">
    <property type="entry name" value="Tim23-like"/>
</dbReference>
<comment type="caution">
    <text evidence="5">The sequence shown here is derived from an EMBL/GenBank/DDBJ whole genome shotgun (WGS) entry which is preliminary data.</text>
</comment>
<dbReference type="Proteomes" id="UP000789739">
    <property type="component" value="Unassembled WGS sequence"/>
</dbReference>
<dbReference type="GO" id="GO:0030150">
    <property type="term" value="P:protein import into mitochondrial matrix"/>
    <property type="evidence" value="ECO:0007669"/>
    <property type="project" value="TreeGrafter"/>
</dbReference>
<evidence type="ECO:0000313" key="6">
    <source>
        <dbReference type="Proteomes" id="UP000789739"/>
    </source>
</evidence>
<keyword evidence="2" id="KW-0812">Transmembrane</keyword>
<organism evidence="5 6">
    <name type="scientific">Paraglomus brasilianum</name>
    <dbReference type="NCBI Taxonomy" id="144538"/>
    <lineage>
        <taxon>Eukaryota</taxon>
        <taxon>Fungi</taxon>
        <taxon>Fungi incertae sedis</taxon>
        <taxon>Mucoromycota</taxon>
        <taxon>Glomeromycotina</taxon>
        <taxon>Glomeromycetes</taxon>
        <taxon>Paraglomerales</taxon>
        <taxon>Paraglomeraceae</taxon>
        <taxon>Paraglomus</taxon>
    </lineage>
</organism>
<dbReference type="PANTHER" id="PTHR15371">
    <property type="entry name" value="TIM23"/>
    <property type="match status" value="1"/>
</dbReference>
<keyword evidence="6" id="KW-1185">Reference proteome</keyword>
<dbReference type="AlphaFoldDB" id="A0A9N8VTI2"/>
<protein>
    <submittedName>
        <fullName evidence="5">7011_t:CDS:1</fullName>
    </submittedName>
</protein>
<evidence type="ECO:0000256" key="2">
    <source>
        <dbReference type="ARBA" id="ARBA00022692"/>
    </source>
</evidence>
<evidence type="ECO:0000313" key="5">
    <source>
        <dbReference type="EMBL" id="CAG8461852.1"/>
    </source>
</evidence>